<dbReference type="EMBL" id="CP065685">
    <property type="protein sequence ID" value="QPS41884.1"/>
    <property type="molecule type" value="Genomic_DNA"/>
</dbReference>
<dbReference type="InterPro" id="IPR037026">
    <property type="entry name" value="Vgr_OB-fold_dom_sf"/>
</dbReference>
<dbReference type="Gene3D" id="4.10.220.110">
    <property type="match status" value="1"/>
</dbReference>
<protein>
    <submittedName>
        <fullName evidence="1">Type VI secretion system tip protein VgrG</fullName>
    </submittedName>
</protein>
<organism evidence="1 2">
    <name type="scientific">Burkholderia humptydooensis</name>
    <dbReference type="NCBI Taxonomy" id="430531"/>
    <lineage>
        <taxon>Bacteria</taxon>
        <taxon>Pseudomonadati</taxon>
        <taxon>Pseudomonadota</taxon>
        <taxon>Betaproteobacteria</taxon>
        <taxon>Burkholderiales</taxon>
        <taxon>Burkholderiaceae</taxon>
        <taxon>Burkholderia</taxon>
        <taxon>pseudomallei group</taxon>
    </lineage>
</organism>
<geneLocation type="plasmid" evidence="1 2">
    <name>unnamed</name>
</geneLocation>
<name>A0A7U4P7P7_9BURK</name>
<dbReference type="NCBIfam" id="TIGR01646">
    <property type="entry name" value="vgr_GE"/>
    <property type="match status" value="1"/>
</dbReference>
<dbReference type="InterPro" id="IPR017847">
    <property type="entry name" value="T6SS_RhsGE_Vgr_subset"/>
</dbReference>
<dbReference type="KEGG" id="bhg:I6G56_00930"/>
<dbReference type="Proteomes" id="UP000594943">
    <property type="component" value="Plasmid unnamed"/>
</dbReference>
<evidence type="ECO:0000313" key="2">
    <source>
        <dbReference type="Proteomes" id="UP000594943"/>
    </source>
</evidence>
<dbReference type="Gene3D" id="2.30.110.50">
    <property type="match status" value="1"/>
</dbReference>
<reference evidence="1 2" key="1">
    <citation type="submission" date="2020-12" db="EMBL/GenBank/DDBJ databases">
        <title>FDA dAtabase for Regulatory Grade micrObial Sequences (FDA-ARGOS): Supporting development and validation of Infectious Disease Dx tests.</title>
        <authorList>
            <person name="Nelson B."/>
            <person name="Plummer A."/>
            <person name="Tallon L."/>
            <person name="Sadzewicz L."/>
            <person name="Zhao X."/>
            <person name="Boylan J."/>
            <person name="Ott S."/>
            <person name="Bowen H."/>
            <person name="Vavikolanu K."/>
            <person name="Mehta A."/>
            <person name="Aluvathingal J."/>
            <person name="Nadendla S."/>
            <person name="Myers T."/>
            <person name="Yan Y."/>
            <person name="Sichtig H."/>
        </authorList>
    </citation>
    <scope>NUCLEOTIDE SEQUENCE [LARGE SCALE GENOMIC DNA]</scope>
    <source>
        <strain evidence="1 2">FDAARGOS_899</strain>
        <plasmid evidence="1 2">unnamed</plasmid>
    </source>
</reference>
<proteinExistence type="predicted"/>
<sequence>MVLRPPALGELKYRDLYNAIHRGLLQRNRLLRLDTPLGQNALIPLRARGSARIGHDYHWTLDVASLRDDTALLSLMHQPVTLWLQQPSAPYDDPVYRPIHGFVHKVGYLGGDGGLSTYQLEFSSALVFLSGTHNDEGWLERTAQEIVSDLLNRYPQLQGQFRFNLNREPAVRSWCRQSETDLHFFHRLLEDEGWYCYWVHAPVKDGETPKSMLVIVDQIAALPDAKPADFARGAGADEAVNGFTHWAAMQTMQSLRYESSAFDYKRPASRFEAASTLASISYVTDDGRHQAQQHRIPSVPMTVYEPTAYGYPDSDSGAARARRRVQGWDARARRYFGVGSLRWLDAGSRFVLNDHPRHPERDEAARTFLVVEARWFIENNVPIGQPMTEFPLSLRATLAEQQTAHGARFTTPGHVEDGTAGFFVLEVEAQDARVEFRSPFEHPKPAMSIEHALVVTQQGIEAWSNERNQVRVHFAWDRKNPDGAFNASPLLSSMQADTGNGYGAVHVPRAGEWVLIGYWGNDCDKPFILGRASGGTTPAPWHTNVLLSGFQSLGFGNTGAYNAFVHDDATNQGGTRLISYTGKSYAALTQGYLIQQDGNTRGRYLGQGFMLHADEYGAVRASKGLSISTHPKAYDDEQLSVDEVRAQLQKTGMLVESLSSASTTAQAESLQAGQDALKALTAAAQHAVSGQTSGGVTAGGGTGSANGFAKPVIVIATPADFAAVADRSAHVVAEAEANVISGGNTHLASGKSLIAAAAEKISLFVHKAGMKLFAAKGPIEVSAHTDEIKLNSAKDTSLFSKKRIVIEATEELILKCGGSYLRLTKAGIEDGTRGARTIKSASFSRQGPSSVAEHMNSLPQAQFNDPYILRDRVTGEVLKNHPYELIRGDGTRLTGVTNELGQITEQKSEDIEKLAVRALRPTPSGPAA</sequence>
<dbReference type="InterPro" id="IPR018769">
    <property type="entry name" value="VgrG2_DUF2345"/>
</dbReference>
<dbReference type="AlphaFoldDB" id="A0A7U4P7P7"/>
<evidence type="ECO:0000313" key="1">
    <source>
        <dbReference type="EMBL" id="QPS41884.1"/>
    </source>
</evidence>
<dbReference type="Gene3D" id="3.55.50.10">
    <property type="entry name" value="Baseplate protein-like domains"/>
    <property type="match status" value="1"/>
</dbReference>
<dbReference type="Pfam" id="PF13296">
    <property type="entry name" value="T6SS_Vgr"/>
    <property type="match status" value="1"/>
</dbReference>
<keyword evidence="1" id="KW-0614">Plasmid</keyword>
<gene>
    <name evidence="1" type="ORF">I6G56_00930</name>
</gene>
<dbReference type="RefSeq" id="WP_045554674.1">
    <property type="nucleotide sequence ID" value="NZ_CP013381.1"/>
</dbReference>
<accession>A0A7T2TXG9</accession>
<dbReference type="Gene3D" id="2.40.50.230">
    <property type="entry name" value="Gp5 N-terminal domain"/>
    <property type="match status" value="1"/>
</dbReference>
<dbReference type="SUPFAM" id="SSF69255">
    <property type="entry name" value="gp5 N-terminal domain-like"/>
    <property type="match status" value="1"/>
</dbReference>
<dbReference type="NCBIfam" id="TIGR03361">
    <property type="entry name" value="VI_Rhs_Vgr"/>
    <property type="match status" value="1"/>
</dbReference>
<dbReference type="SUPFAM" id="SSF69279">
    <property type="entry name" value="Phage tail proteins"/>
    <property type="match status" value="2"/>
</dbReference>
<dbReference type="InterPro" id="IPR028244">
    <property type="entry name" value="T6SS_Rhs_Vgr_dom"/>
</dbReference>
<dbReference type="Pfam" id="PF10106">
    <property type="entry name" value="DUF2345"/>
    <property type="match status" value="1"/>
</dbReference>
<accession>A0A7U4P7P7</accession>
<dbReference type="Pfam" id="PF05954">
    <property type="entry name" value="Phage_GPD"/>
    <property type="match status" value="1"/>
</dbReference>
<dbReference type="InterPro" id="IPR006533">
    <property type="entry name" value="T6SS_Vgr_RhsGE"/>
</dbReference>